<dbReference type="RefSeq" id="WP_015181078.1">
    <property type="nucleotide sequence ID" value="NC_019738.1"/>
</dbReference>
<dbReference type="Proteomes" id="UP000010471">
    <property type="component" value="Chromosome"/>
</dbReference>
<dbReference type="AlphaFoldDB" id="K9W9J6"/>
<accession>K9W9J6</accession>
<dbReference type="EMBL" id="CP003630">
    <property type="protein sequence ID" value="AFZ16918.1"/>
    <property type="molecule type" value="Genomic_DNA"/>
</dbReference>
<reference evidence="2 3" key="1">
    <citation type="submission" date="2012-06" db="EMBL/GenBank/DDBJ databases">
        <title>Finished chromosome of genome of Microcoleus sp. PCC 7113.</title>
        <authorList>
            <consortium name="US DOE Joint Genome Institute"/>
            <person name="Gugger M."/>
            <person name="Coursin T."/>
            <person name="Rippka R."/>
            <person name="Tandeau De Marsac N."/>
            <person name="Huntemann M."/>
            <person name="Wei C.-L."/>
            <person name="Han J."/>
            <person name="Detter J.C."/>
            <person name="Han C."/>
            <person name="Tapia R."/>
            <person name="Chen A."/>
            <person name="Kyrpides N."/>
            <person name="Mavromatis K."/>
            <person name="Markowitz V."/>
            <person name="Szeto E."/>
            <person name="Ivanova N."/>
            <person name="Pagani I."/>
            <person name="Pati A."/>
            <person name="Goodwin L."/>
            <person name="Nordberg H.P."/>
            <person name="Cantor M.N."/>
            <person name="Hua S.X."/>
            <person name="Woyke T."/>
            <person name="Kerfeld C.A."/>
        </authorList>
    </citation>
    <scope>NUCLEOTIDE SEQUENCE [LARGE SCALE GENOMIC DNA]</scope>
    <source>
        <strain evidence="2 3">PCC 7113</strain>
    </source>
</reference>
<evidence type="ECO:0000313" key="2">
    <source>
        <dbReference type="EMBL" id="AFZ16918.1"/>
    </source>
</evidence>
<keyword evidence="1" id="KW-0175">Coiled coil</keyword>
<gene>
    <name evidence="2" type="ORF">Mic7113_1024</name>
</gene>
<evidence type="ECO:0008006" key="4">
    <source>
        <dbReference type="Google" id="ProtNLM"/>
    </source>
</evidence>
<feature type="coiled-coil region" evidence="1">
    <location>
        <begin position="283"/>
        <end position="317"/>
    </location>
</feature>
<feature type="coiled-coil region" evidence="1">
    <location>
        <begin position="85"/>
        <end position="165"/>
    </location>
</feature>
<name>K9W9J6_9CYAN</name>
<protein>
    <recommendedName>
        <fullName evidence="4">Myosin heavy chain</fullName>
    </recommendedName>
</protein>
<organism evidence="2 3">
    <name type="scientific">Allocoleopsis franciscana PCC 7113</name>
    <dbReference type="NCBI Taxonomy" id="1173027"/>
    <lineage>
        <taxon>Bacteria</taxon>
        <taxon>Bacillati</taxon>
        <taxon>Cyanobacteriota</taxon>
        <taxon>Cyanophyceae</taxon>
        <taxon>Coleofasciculales</taxon>
        <taxon>Coleofasciculaceae</taxon>
        <taxon>Allocoleopsis</taxon>
        <taxon>Allocoleopsis franciscana</taxon>
    </lineage>
</organism>
<dbReference type="eggNOG" id="COG4372">
    <property type="taxonomic scope" value="Bacteria"/>
</dbReference>
<dbReference type="HOGENOM" id="CLU_063207_0_0_3"/>
<evidence type="ECO:0000256" key="1">
    <source>
        <dbReference type="SAM" id="Coils"/>
    </source>
</evidence>
<proteinExistence type="predicted"/>
<sequence>MVATKDSKEQISKAFQQILTDRKRIDSRIATKEEEADKEKNKQVLQVASTYTIDGIVKGLADLQLEFGNIVNGLSEKLTQEVSKLDELHRAINVATQNLQELNSVRVVADALHLLTQEHQEKLKTLEQNAANQQEAIEKDMAEKRKNWEKEQEEFENSVQEQNELLIKERQRKEADYEYELERKRKIETDEYEELKRAQERELLETNQEKDKQWTEREKLLTERQPLLEEYQQKVEAFPTEIDEAVKKAREEAIKDIHQDAKVKAELVKKEWESTKQGYDFKIQSLEQTIQKQVEQIENLSAQLQETMKQAQSLAMKAFESSSNSSSKEHSK</sequence>
<keyword evidence="3" id="KW-1185">Reference proteome</keyword>
<dbReference type="KEGG" id="mic:Mic7113_1024"/>
<dbReference type="PATRIC" id="fig|1173027.3.peg.1128"/>
<evidence type="ECO:0000313" key="3">
    <source>
        <dbReference type="Proteomes" id="UP000010471"/>
    </source>
</evidence>
<dbReference type="STRING" id="1173027.Mic7113_1024"/>